<evidence type="ECO:0000313" key="1">
    <source>
        <dbReference type="EMBL" id="SUZ60361.1"/>
    </source>
</evidence>
<dbReference type="CDD" id="cd00586">
    <property type="entry name" value="4HBT"/>
    <property type="match status" value="1"/>
</dbReference>
<sequence length="177" mass="20560">MDNDIYRHRKHRIFSSSDKLDKPLSLYQGDVHPDWIDYNGHMSESFYLYAFGDASDALFRYIGIDEDYRAAGKSFYTVETHINYYLEVSAGETLKYTTQILGLDKKRLHFFHKMFHGVTGDLLATTEQMLIHVDMNKSRASEISPDVAEILAKIWQSHQKLPSPKEQGRVMHIAKKE</sequence>
<dbReference type="PANTHER" id="PTHR31793:SF2">
    <property type="entry name" value="BLR1345 PROTEIN"/>
    <property type="match status" value="1"/>
</dbReference>
<reference evidence="1" key="1">
    <citation type="submission" date="2018-05" db="EMBL/GenBank/DDBJ databases">
        <authorList>
            <person name="Lanie J.A."/>
            <person name="Ng W.-L."/>
            <person name="Kazmierczak K.M."/>
            <person name="Andrzejewski T.M."/>
            <person name="Davidsen T.M."/>
            <person name="Wayne K.J."/>
            <person name="Tettelin H."/>
            <person name="Glass J.I."/>
            <person name="Rusch D."/>
            <person name="Podicherti R."/>
            <person name="Tsui H.-C.T."/>
            <person name="Winkler M.E."/>
        </authorList>
    </citation>
    <scope>NUCLEOTIDE SEQUENCE</scope>
</reference>
<organism evidence="1">
    <name type="scientific">marine metagenome</name>
    <dbReference type="NCBI Taxonomy" id="408172"/>
    <lineage>
        <taxon>unclassified sequences</taxon>
        <taxon>metagenomes</taxon>
        <taxon>ecological metagenomes</taxon>
    </lineage>
</organism>
<dbReference type="EMBL" id="UINC01000738">
    <property type="protein sequence ID" value="SUZ60361.1"/>
    <property type="molecule type" value="Genomic_DNA"/>
</dbReference>
<dbReference type="InterPro" id="IPR029069">
    <property type="entry name" value="HotDog_dom_sf"/>
</dbReference>
<dbReference type="InterPro" id="IPR050563">
    <property type="entry name" value="4-hydroxybenzoyl-CoA_TE"/>
</dbReference>
<gene>
    <name evidence="1" type="ORF">METZ01_LOCUS13215</name>
</gene>
<protein>
    <recommendedName>
        <fullName evidence="2">Thioesterase domain-containing protein</fullName>
    </recommendedName>
</protein>
<proteinExistence type="predicted"/>
<dbReference type="SUPFAM" id="SSF54637">
    <property type="entry name" value="Thioesterase/thiol ester dehydrase-isomerase"/>
    <property type="match status" value="1"/>
</dbReference>
<evidence type="ECO:0008006" key="2">
    <source>
        <dbReference type="Google" id="ProtNLM"/>
    </source>
</evidence>
<name>A0A381P0G8_9ZZZZ</name>
<dbReference type="Pfam" id="PF13279">
    <property type="entry name" value="4HBT_2"/>
    <property type="match status" value="1"/>
</dbReference>
<accession>A0A381P0G8</accession>
<dbReference type="PANTHER" id="PTHR31793">
    <property type="entry name" value="4-HYDROXYBENZOYL-COA THIOESTERASE FAMILY MEMBER"/>
    <property type="match status" value="1"/>
</dbReference>
<dbReference type="GO" id="GO:0047617">
    <property type="term" value="F:fatty acyl-CoA hydrolase activity"/>
    <property type="evidence" value="ECO:0007669"/>
    <property type="project" value="TreeGrafter"/>
</dbReference>
<dbReference type="AlphaFoldDB" id="A0A381P0G8"/>
<dbReference type="Gene3D" id="3.10.129.10">
    <property type="entry name" value="Hotdog Thioesterase"/>
    <property type="match status" value="1"/>
</dbReference>